<protein>
    <submittedName>
        <fullName evidence="1">Uncharacterized protein</fullName>
    </submittedName>
</protein>
<sequence length="376" mass="41606">MSEPFNPNQLSTQAIQTELQTAVASGTGGRAPKVYKRISAVLIHFEDDDIGCDGLEKELAETFRNFYNINNIKHLLIKNENAHLAVSRVLVELTDKGCTGKDCLVILVFSGHGKAEPEFDPNMIRGPIYKLKLGGAIGANGKFRTRTLDWNSATAILDDMECDVLHIMDCCFAAESMRSDAELLAAASQTAGSDANTSFTNAVIQELRRLSSRPFTISTLYQEIMRNRRALKLEYIPFYHRRPGRASVVLGGQRGPPVVPTLKPNDPRVLLAVHVSKTFDMQDLEDWKKWLSDLLPPTVMGMQIKLEGAWDSSSSVMLLSVPITVWAQLSNINRAFIFVGEVTSNNKCLEQATTTLAVRPLKGLENQKPGESSKKK</sequence>
<dbReference type="OrthoDB" id="3688820at2759"/>
<evidence type="ECO:0000313" key="2">
    <source>
        <dbReference type="Proteomes" id="UP001056012"/>
    </source>
</evidence>
<dbReference type="Proteomes" id="UP001056012">
    <property type="component" value="Chromosome 3"/>
</dbReference>
<keyword evidence="2" id="KW-1185">Reference proteome</keyword>
<reference evidence="1" key="1">
    <citation type="submission" date="2021-12" db="EMBL/GenBank/DDBJ databases">
        <title>Curvularia clavata genome.</title>
        <authorList>
            <person name="Cao Y."/>
        </authorList>
    </citation>
    <scope>NUCLEOTIDE SEQUENCE</scope>
    <source>
        <strain evidence="1">Yc1106</strain>
    </source>
</reference>
<proteinExistence type="predicted"/>
<name>A0A9Q9DTD7_CURCL</name>
<accession>A0A9Q9DTD7</accession>
<organism evidence="1 2">
    <name type="scientific">Curvularia clavata</name>
    <dbReference type="NCBI Taxonomy" id="95742"/>
    <lineage>
        <taxon>Eukaryota</taxon>
        <taxon>Fungi</taxon>
        <taxon>Dikarya</taxon>
        <taxon>Ascomycota</taxon>
        <taxon>Pezizomycotina</taxon>
        <taxon>Dothideomycetes</taxon>
        <taxon>Pleosporomycetidae</taxon>
        <taxon>Pleosporales</taxon>
        <taxon>Pleosporineae</taxon>
        <taxon>Pleosporaceae</taxon>
        <taxon>Curvularia</taxon>
    </lineage>
</organism>
<dbReference type="AlphaFoldDB" id="A0A9Q9DTD7"/>
<gene>
    <name evidence="1" type="ORF">yc1106_05179</name>
</gene>
<dbReference type="VEuPathDB" id="FungiDB:yc1106_05179"/>
<evidence type="ECO:0000313" key="1">
    <source>
        <dbReference type="EMBL" id="USP77905.1"/>
    </source>
</evidence>
<dbReference type="EMBL" id="CP089276">
    <property type="protein sequence ID" value="USP77905.1"/>
    <property type="molecule type" value="Genomic_DNA"/>
</dbReference>